<accession>A0AAU9QV66</accession>
<dbReference type="InterPro" id="IPR007345">
    <property type="entry name" value="Polysacch_pyruvyl_Trfase"/>
</dbReference>
<reference evidence="2" key="1">
    <citation type="submission" date="2022-01" db="EMBL/GenBank/DDBJ databases">
        <authorList>
            <person name="Lagorce A."/>
        </authorList>
    </citation>
    <scope>NUCLEOTIDE SEQUENCE</scope>
    <source>
        <strain evidence="2">Th15_F1_A12</strain>
    </source>
</reference>
<evidence type="ECO:0000259" key="1">
    <source>
        <dbReference type="Pfam" id="PF04230"/>
    </source>
</evidence>
<sequence length="371" mass="42904">MKKKIGIATVTTGFNYGTSLQAFSTKRLLDKIDYEPELLKVKGSIVKGRDIRIKKLFVMVIRSILHKKNIFKLFVKGKKKSLSHVTKEMFFDFEEQYLSPKSMTWSSLKKIGSSQEYKAFLSGSDQVWIGTSLYPDPLYYLEFAPKRKRIAFSPSFGCSSVPHYNRKNIAKKISKFNAISTREESGVKLVYELTGRHSISLVDPTLMIDKHEWCDLFSLNERLISHPYILVYFLDNPSEKARKYIRELKEQLSVEVIGIPYEFISSVSDRHVDAGPKEFLNLVYNAEYVVTDSFHGTAFSLNFNTPFSTFDRNYNKGIDQSSRITSLLDKVNMLDRFDPEEINLESLNNEYIINFLVEEREKAIKYLDSSI</sequence>
<organism evidence="2 3">
    <name type="scientific">Vibrio jasicida</name>
    <dbReference type="NCBI Taxonomy" id="766224"/>
    <lineage>
        <taxon>Bacteria</taxon>
        <taxon>Pseudomonadati</taxon>
        <taxon>Pseudomonadota</taxon>
        <taxon>Gammaproteobacteria</taxon>
        <taxon>Vibrionales</taxon>
        <taxon>Vibrionaceae</taxon>
        <taxon>Vibrio</taxon>
    </lineage>
</organism>
<dbReference type="AlphaFoldDB" id="A0AAU9QV66"/>
<comment type="caution">
    <text evidence="2">The sequence shown here is derived from an EMBL/GenBank/DDBJ whole genome shotgun (WGS) entry which is preliminary data.</text>
</comment>
<proteinExistence type="predicted"/>
<evidence type="ECO:0000313" key="2">
    <source>
        <dbReference type="EMBL" id="CAH1602731.1"/>
    </source>
</evidence>
<name>A0AAU9QV66_9VIBR</name>
<dbReference type="RefSeq" id="WP_409590225.1">
    <property type="nucleotide sequence ID" value="NZ_CAKMTZ010000126.1"/>
</dbReference>
<evidence type="ECO:0000313" key="3">
    <source>
        <dbReference type="Proteomes" id="UP001295462"/>
    </source>
</evidence>
<feature type="domain" description="Polysaccharide pyruvyl transferase" evidence="1">
    <location>
        <begin position="15"/>
        <end position="312"/>
    </location>
</feature>
<dbReference type="EMBL" id="CAKMUD010000116">
    <property type="protein sequence ID" value="CAH1602731.1"/>
    <property type="molecule type" value="Genomic_DNA"/>
</dbReference>
<protein>
    <submittedName>
        <fullName evidence="2">Whole genome shotgun sequence</fullName>
    </submittedName>
</protein>
<dbReference type="Pfam" id="PF04230">
    <property type="entry name" value="PS_pyruv_trans"/>
    <property type="match status" value="1"/>
</dbReference>
<gene>
    <name evidence="2" type="ORF">THF1A12_60162</name>
</gene>
<dbReference type="Proteomes" id="UP001295462">
    <property type="component" value="Unassembled WGS sequence"/>
</dbReference>